<proteinExistence type="predicted"/>
<dbReference type="Proteomes" id="UP000295497">
    <property type="component" value="Chromosome"/>
</dbReference>
<sequence>MLAQARWALAPRRVLRSPKVSPSLPGSVWWWNTTDLLSGRNAGHPGRVPAGSPVSSTMTSGSVKAPVVASNFITKSFLRGSAPGPDIALNTTRVPSGENAGVPSS</sequence>
<evidence type="ECO:0000313" key="2">
    <source>
        <dbReference type="EMBL" id="AUX32169.1"/>
    </source>
</evidence>
<evidence type="ECO:0000256" key="1">
    <source>
        <dbReference type="SAM" id="MobiDB-lite"/>
    </source>
</evidence>
<dbReference type="EMBL" id="CP012672">
    <property type="protein sequence ID" value="AUX32169.1"/>
    <property type="molecule type" value="Genomic_DNA"/>
</dbReference>
<accession>A0A4P2QPS9</accession>
<reference evidence="2 3" key="1">
    <citation type="submission" date="2015-09" db="EMBL/GenBank/DDBJ databases">
        <title>Sorangium comparison.</title>
        <authorList>
            <person name="Zaburannyi N."/>
            <person name="Bunk B."/>
            <person name="Overmann J."/>
            <person name="Mueller R."/>
        </authorList>
    </citation>
    <scope>NUCLEOTIDE SEQUENCE [LARGE SCALE GENOMIC DNA]</scope>
    <source>
        <strain evidence="2 3">So ce836</strain>
    </source>
</reference>
<dbReference type="AlphaFoldDB" id="A0A4P2QPS9"/>
<protein>
    <submittedName>
        <fullName evidence="2">Uncharacterized protein</fullName>
    </submittedName>
</protein>
<name>A0A4P2QPS9_SORCE</name>
<feature type="region of interest" description="Disordered" evidence="1">
    <location>
        <begin position="81"/>
        <end position="105"/>
    </location>
</feature>
<gene>
    <name evidence="2" type="ORF">SOCE836_043060</name>
</gene>
<feature type="region of interest" description="Disordered" evidence="1">
    <location>
        <begin position="41"/>
        <end position="61"/>
    </location>
</feature>
<evidence type="ECO:0000313" key="3">
    <source>
        <dbReference type="Proteomes" id="UP000295497"/>
    </source>
</evidence>
<organism evidence="2 3">
    <name type="scientific">Sorangium cellulosum</name>
    <name type="common">Polyangium cellulosum</name>
    <dbReference type="NCBI Taxonomy" id="56"/>
    <lineage>
        <taxon>Bacteria</taxon>
        <taxon>Pseudomonadati</taxon>
        <taxon>Myxococcota</taxon>
        <taxon>Polyangia</taxon>
        <taxon>Polyangiales</taxon>
        <taxon>Polyangiaceae</taxon>
        <taxon>Sorangium</taxon>
    </lineage>
</organism>